<feature type="region of interest" description="Disordered" evidence="1">
    <location>
        <begin position="51"/>
        <end position="162"/>
    </location>
</feature>
<evidence type="ECO:0000313" key="3">
    <source>
        <dbReference type="EMBL" id="CEM42161.1"/>
    </source>
</evidence>
<feature type="compositionally biased region" description="Polar residues" evidence="1">
    <location>
        <begin position="141"/>
        <end position="158"/>
    </location>
</feature>
<feature type="compositionally biased region" description="Low complexity" evidence="1">
    <location>
        <begin position="290"/>
        <end position="305"/>
    </location>
</feature>
<feature type="transmembrane region" description="Helical" evidence="2">
    <location>
        <begin position="354"/>
        <end position="373"/>
    </location>
</feature>
<feature type="transmembrane region" description="Helical" evidence="2">
    <location>
        <begin position="450"/>
        <end position="468"/>
    </location>
</feature>
<organism evidence="3">
    <name type="scientific">Chromera velia CCMP2878</name>
    <dbReference type="NCBI Taxonomy" id="1169474"/>
    <lineage>
        <taxon>Eukaryota</taxon>
        <taxon>Sar</taxon>
        <taxon>Alveolata</taxon>
        <taxon>Colpodellida</taxon>
        <taxon>Chromeraceae</taxon>
        <taxon>Chromera</taxon>
    </lineage>
</organism>
<feature type="transmembrane region" description="Helical" evidence="2">
    <location>
        <begin position="232"/>
        <end position="249"/>
    </location>
</feature>
<keyword evidence="2" id="KW-1133">Transmembrane helix</keyword>
<dbReference type="VEuPathDB" id="CryptoDB:Cvel_26546"/>
<feature type="compositionally biased region" description="Basic and acidic residues" evidence="1">
    <location>
        <begin position="76"/>
        <end position="96"/>
    </location>
</feature>
<feature type="transmembrane region" description="Helical" evidence="2">
    <location>
        <begin position="393"/>
        <end position="410"/>
    </location>
</feature>
<feature type="compositionally biased region" description="Acidic residues" evidence="1">
    <location>
        <begin position="97"/>
        <end position="124"/>
    </location>
</feature>
<gene>
    <name evidence="3" type="ORF">Cvel_26546</name>
</gene>
<keyword evidence="2" id="KW-0472">Membrane</keyword>
<accession>A0A0G4HDK9</accession>
<proteinExistence type="predicted"/>
<keyword evidence="2" id="KW-0812">Transmembrane</keyword>
<evidence type="ECO:0000256" key="1">
    <source>
        <dbReference type="SAM" id="MobiDB-lite"/>
    </source>
</evidence>
<name>A0A0G4HDK9_9ALVE</name>
<dbReference type="EMBL" id="CDMZ01002393">
    <property type="protein sequence ID" value="CEM42161.1"/>
    <property type="molecule type" value="Genomic_DNA"/>
</dbReference>
<evidence type="ECO:0000256" key="2">
    <source>
        <dbReference type="SAM" id="Phobius"/>
    </source>
</evidence>
<reference evidence="3" key="1">
    <citation type="submission" date="2014-11" db="EMBL/GenBank/DDBJ databases">
        <authorList>
            <person name="Otto D Thomas"/>
            <person name="Naeem Raeece"/>
        </authorList>
    </citation>
    <scope>NUCLEOTIDE SEQUENCE</scope>
</reference>
<dbReference type="AlphaFoldDB" id="A0A0G4HDK9"/>
<feature type="region of interest" description="Disordered" evidence="1">
    <location>
        <begin position="290"/>
        <end position="313"/>
    </location>
</feature>
<sequence length="509" mass="55538">MKRAHIPLLHVLEGNNKEEPDTGAVEHSCGGACTGGLSSSTLCSIGFPPQTGSEAAAAPLQSVGGGPMAFSEESEESSRGRAGDGSEREEENRDAVEGEEQNGDGVEIEEENRDAVEGEEESGNEDSTRRSAETVDVVSSGGETAESSHGTAETSNSVPLRGGTGDAVATVRCCCRRRASLYLDAPLQETAHFFGFFVSLCVGTSAYLHALQGVHTDVSGPGGGVELSCPEWGLLLVVVGLYFPVVVFVRRSVPRRFTEEQAEEMKKEGSGWLWYRVSAIALVESSSSIASSESGGSSQQQQQRNGSERGLPLPVVGGAQEKAEERRSCAWLSRGVTRMEKWFGPPEHRNKERLSFGLLVVMISFEFLTDVYVGGMMLGLSRQNGRGWLEVCGYWVCIFAVFDLLNFWLLRKDMRPANEQLIGWLALVLSLNEFVIFILTALVFQNYRETMMVLSMVPTFFGIVWKIVEFIWKRRRRGGSASSCCSPSLENSLEWCQNGWKHVLGFVGG</sequence>
<feature type="transmembrane region" description="Helical" evidence="2">
    <location>
        <begin position="193"/>
        <end position="212"/>
    </location>
</feature>
<feature type="transmembrane region" description="Helical" evidence="2">
    <location>
        <begin position="422"/>
        <end position="444"/>
    </location>
</feature>
<protein>
    <submittedName>
        <fullName evidence="3">Uncharacterized protein</fullName>
    </submittedName>
</protein>